<comment type="caution">
    <text evidence="12">The sequence shown here is derived from an EMBL/GenBank/DDBJ whole genome shotgun (WGS) entry which is preliminary data.</text>
</comment>
<dbReference type="PROSITE" id="PS50109">
    <property type="entry name" value="HIS_KIN"/>
    <property type="match status" value="1"/>
</dbReference>
<evidence type="ECO:0000256" key="8">
    <source>
        <dbReference type="SAM" id="SignalP"/>
    </source>
</evidence>
<feature type="modified residue" description="4-aspartylphosphate" evidence="7">
    <location>
        <position position="1128"/>
    </location>
</feature>
<dbReference type="Gene3D" id="2.60.40.10">
    <property type="entry name" value="Immunoglobulins"/>
    <property type="match status" value="1"/>
</dbReference>
<feature type="chain" id="PRO_5046935200" description="histidine kinase" evidence="8">
    <location>
        <begin position="22"/>
        <end position="1336"/>
    </location>
</feature>
<sequence length="1336" mass="151616">MKKCFYRLLLLFCLYSSNLFCQDFIFRKITADNGLSHNTVYTIIQDQKGLMWFGTREGLNRYDSYTVKNYYIKSARPGSSANRISCLLNLKNNIYIGTDNGLYIYDPVQDKVVPMRGIKGHFSVLCITNINSTIYIGTSSGFYRIGSNGNIHLLAANGKLVTAVNPVAGSNFLLAAGNRIAIIDTTGKVLETIKQGDINALKRTDFTIFNIYHEKQADWLCTNYGLFYLDEDTKKLSKVKFTDEESTESNTVRAITRGHDGKYMIGTENGLYEYDPTLKKSVNYQQSFDNNPKRLNDKAIYSACTAKDGSVWLGTYFGGVNYTPSVSYGFKSILANEKDGHLNGKAVSQMMEDGKHNIWIGTEDGGIAIYQPKIKSFTNINRHSSPFYLDINNVHAIYNDHAGSIWAGTFLGGLHRFDQTNGKTTIYTMRPNDTTSLSNDQVYAVYRDSKGILWVGTQHGLNIFDYQTNRFHLFKPQLFAAEFIYDMIEDNNGAIWFCTRWDGLLRYDPGTDKVVHYTSTGRPGSIPSNQVISVYKDSNQALWFGTLDGGVCVYDKGKFKTYDTQNGLPNNNVYGILEDARHNIWLSTNRGLACYNRNTQKFTNYDNRYGLPSNQFNFKSYLKTSDGTLYFGTIHGLCYFNPLAIKPVQQKVPILFTSFQLFNKTIEPAEHSLLSRQIDDVGSIDLAYTQNVFSISYAALNYSNVRGNNYAYYLEGFEKKWNYVNDKNFATYTSLSPGKYIFHLKALDVSGNPVSKERTLIINVAPPFYLSKMAFVLYFLLLCLAAWLYTRFVNFLHVKKLEVQLERMEKEKTTALTQHRLNFFTFISHEFKTPLTLIIASVEKFIEDHEHSLKKNAELVIIKSNAARLFKMIQQLMEFRTIETDHSAIKLSKNDLVKFVNDRAVSFKTLANNKGLELIYSSSTDHYQCYFDAEKVEKIIFNILSNALKNTAEGKIIVDLAFELKTGEEANALITITDTGKGMSKKELEHIFQTFYKGIDNDGGSGVGMALVKSLVTYLNGEINIKSEIGHGTQVLIKLPVTEKTGNGKETTTEGHLPEAAEINYPSVPAEIGQDKFAHTLLIVEDNKELLIFLSKHLARHYHIVAASNGQSGFNRVIKHPPDLIISDIKMPRMDGIEFCKKIKSDAKYRHIPVILLSDNTHDNIKLDGLDVGADAYLAKPFNLKELELLISNMIKSRVMLREQLLDMSKFGLDKLPRNNKDQEFLANLGIVLEKYFADPQFTVEQMADELHISRTLLHLNLKKILDKSANHLLNEYRLKKAVLMLEKQLPINEVAYYCGYSDPNYFSRIFKKHYQISPGAFRENAGRNQSPNNLA</sequence>
<dbReference type="InterPro" id="IPR003661">
    <property type="entry name" value="HisK_dim/P_dom"/>
</dbReference>
<dbReference type="InterPro" id="IPR018060">
    <property type="entry name" value="HTH_AraC"/>
</dbReference>
<feature type="domain" description="HTH araC/xylS-type" evidence="9">
    <location>
        <begin position="1227"/>
        <end position="1325"/>
    </location>
</feature>
<dbReference type="EC" id="2.7.13.3" evidence="2"/>
<dbReference type="PROSITE" id="PS01124">
    <property type="entry name" value="HTH_ARAC_FAMILY_2"/>
    <property type="match status" value="1"/>
</dbReference>
<dbReference type="PANTHER" id="PTHR43547">
    <property type="entry name" value="TWO-COMPONENT HISTIDINE KINASE"/>
    <property type="match status" value="1"/>
</dbReference>
<evidence type="ECO:0000256" key="4">
    <source>
        <dbReference type="ARBA" id="ARBA00023015"/>
    </source>
</evidence>
<evidence type="ECO:0000313" key="12">
    <source>
        <dbReference type="EMBL" id="MBE9667145.1"/>
    </source>
</evidence>
<name>A0ABR9XIU5_9SPHI</name>
<dbReference type="Pfam" id="PF02518">
    <property type="entry name" value="HATPase_c"/>
    <property type="match status" value="1"/>
</dbReference>
<dbReference type="SMART" id="SM00387">
    <property type="entry name" value="HATPase_c"/>
    <property type="match status" value="1"/>
</dbReference>
<dbReference type="Pfam" id="PF00512">
    <property type="entry name" value="HisKA"/>
    <property type="match status" value="1"/>
</dbReference>
<accession>A0ABR9XIU5</accession>
<dbReference type="InterPro" id="IPR011123">
    <property type="entry name" value="Y_Y_Y"/>
</dbReference>
<dbReference type="Gene3D" id="1.10.287.130">
    <property type="match status" value="1"/>
</dbReference>
<keyword evidence="4" id="KW-0805">Transcription regulation</keyword>
<proteinExistence type="predicted"/>
<dbReference type="Pfam" id="PF07495">
    <property type="entry name" value="Y_Y_Y"/>
    <property type="match status" value="1"/>
</dbReference>
<dbReference type="SUPFAM" id="SSF47384">
    <property type="entry name" value="Homodimeric domain of signal transducing histidine kinase"/>
    <property type="match status" value="1"/>
</dbReference>
<dbReference type="InterPro" id="IPR003594">
    <property type="entry name" value="HATPase_dom"/>
</dbReference>
<dbReference type="Pfam" id="PF00072">
    <property type="entry name" value="Response_reg"/>
    <property type="match status" value="1"/>
</dbReference>
<keyword evidence="5" id="KW-0238">DNA-binding</keyword>
<dbReference type="Gene3D" id="1.10.10.60">
    <property type="entry name" value="Homeodomain-like"/>
    <property type="match status" value="1"/>
</dbReference>
<dbReference type="Gene3D" id="2.130.10.10">
    <property type="entry name" value="YVTN repeat-like/Quinoprotein amine dehydrogenase"/>
    <property type="match status" value="2"/>
</dbReference>
<dbReference type="RefSeq" id="WP_194106495.1">
    <property type="nucleotide sequence ID" value="NZ_JADFFM010000001.1"/>
</dbReference>
<dbReference type="InterPro" id="IPR009057">
    <property type="entry name" value="Homeodomain-like_sf"/>
</dbReference>
<dbReference type="PANTHER" id="PTHR43547:SF2">
    <property type="entry name" value="HYBRID SIGNAL TRANSDUCTION HISTIDINE KINASE C"/>
    <property type="match status" value="1"/>
</dbReference>
<keyword evidence="3 7" id="KW-0597">Phosphoprotein</keyword>
<dbReference type="InterPro" id="IPR004358">
    <property type="entry name" value="Sig_transdc_His_kin-like_C"/>
</dbReference>
<dbReference type="InterPro" id="IPR036097">
    <property type="entry name" value="HisK_dim/P_sf"/>
</dbReference>
<evidence type="ECO:0000259" key="11">
    <source>
        <dbReference type="PROSITE" id="PS50110"/>
    </source>
</evidence>
<dbReference type="SMART" id="SM00342">
    <property type="entry name" value="HTH_ARAC"/>
    <property type="match status" value="1"/>
</dbReference>
<evidence type="ECO:0000256" key="3">
    <source>
        <dbReference type="ARBA" id="ARBA00022553"/>
    </source>
</evidence>
<dbReference type="InterPro" id="IPR018062">
    <property type="entry name" value="HTH_AraC-typ_CS"/>
</dbReference>
<dbReference type="Gene3D" id="3.40.50.2300">
    <property type="match status" value="1"/>
</dbReference>
<evidence type="ECO:0000256" key="6">
    <source>
        <dbReference type="ARBA" id="ARBA00023163"/>
    </source>
</evidence>
<dbReference type="EMBL" id="JADFFM010000001">
    <property type="protein sequence ID" value="MBE9667145.1"/>
    <property type="molecule type" value="Genomic_DNA"/>
</dbReference>
<evidence type="ECO:0000259" key="9">
    <source>
        <dbReference type="PROSITE" id="PS01124"/>
    </source>
</evidence>
<dbReference type="PRINTS" id="PR00344">
    <property type="entry name" value="BCTRLSENSOR"/>
</dbReference>
<dbReference type="Pfam" id="PF07494">
    <property type="entry name" value="Reg_prop"/>
    <property type="match status" value="4"/>
</dbReference>
<evidence type="ECO:0000256" key="5">
    <source>
        <dbReference type="ARBA" id="ARBA00023125"/>
    </source>
</evidence>
<dbReference type="SMART" id="SM00388">
    <property type="entry name" value="HisKA"/>
    <property type="match status" value="1"/>
</dbReference>
<dbReference type="SUPFAM" id="SSF55874">
    <property type="entry name" value="ATPase domain of HSP90 chaperone/DNA topoisomerase II/histidine kinase"/>
    <property type="match status" value="1"/>
</dbReference>
<reference evidence="12 13" key="1">
    <citation type="submission" date="2020-10" db="EMBL/GenBank/DDBJ databases">
        <title>Mucilaginibacter mali sp. nov., isolated from rhizosphere soil of apple orchard.</title>
        <authorList>
            <person name="Lee J.-S."/>
            <person name="Kim H.S."/>
            <person name="Kim J.-S."/>
        </authorList>
    </citation>
    <scope>NUCLEOTIDE SEQUENCE [LARGE SCALE GENOMIC DNA]</scope>
    <source>
        <strain evidence="12 13">KCTC 23157</strain>
    </source>
</reference>
<gene>
    <name evidence="12" type="ORF">IRJ18_12305</name>
</gene>
<keyword evidence="6" id="KW-0804">Transcription</keyword>
<evidence type="ECO:0000259" key="10">
    <source>
        <dbReference type="PROSITE" id="PS50109"/>
    </source>
</evidence>
<evidence type="ECO:0000313" key="13">
    <source>
        <dbReference type="Proteomes" id="UP000632774"/>
    </source>
</evidence>
<dbReference type="SUPFAM" id="SSF63829">
    <property type="entry name" value="Calcium-dependent phosphotriesterase"/>
    <property type="match status" value="3"/>
</dbReference>
<dbReference type="InterPro" id="IPR013783">
    <property type="entry name" value="Ig-like_fold"/>
</dbReference>
<feature type="domain" description="Histidine kinase" evidence="10">
    <location>
        <begin position="826"/>
        <end position="1043"/>
    </location>
</feature>
<dbReference type="InterPro" id="IPR011006">
    <property type="entry name" value="CheY-like_superfamily"/>
</dbReference>
<dbReference type="CDD" id="cd00082">
    <property type="entry name" value="HisKA"/>
    <property type="match status" value="1"/>
</dbReference>
<dbReference type="InterPro" id="IPR011110">
    <property type="entry name" value="Reg_prop"/>
</dbReference>
<dbReference type="InterPro" id="IPR005467">
    <property type="entry name" value="His_kinase_dom"/>
</dbReference>
<organism evidence="12 13">
    <name type="scientific">Mucilaginibacter boryungensis</name>
    <dbReference type="NCBI Taxonomy" id="768480"/>
    <lineage>
        <taxon>Bacteria</taxon>
        <taxon>Pseudomonadati</taxon>
        <taxon>Bacteroidota</taxon>
        <taxon>Sphingobacteriia</taxon>
        <taxon>Sphingobacteriales</taxon>
        <taxon>Sphingobacteriaceae</taxon>
        <taxon>Mucilaginibacter</taxon>
    </lineage>
</organism>
<dbReference type="InterPro" id="IPR001789">
    <property type="entry name" value="Sig_transdc_resp-reg_receiver"/>
</dbReference>
<protein>
    <recommendedName>
        <fullName evidence="2">histidine kinase</fullName>
        <ecNumber evidence="2">2.7.13.3</ecNumber>
    </recommendedName>
</protein>
<dbReference type="InterPro" id="IPR015943">
    <property type="entry name" value="WD40/YVTN_repeat-like_dom_sf"/>
</dbReference>
<evidence type="ECO:0000256" key="2">
    <source>
        <dbReference type="ARBA" id="ARBA00012438"/>
    </source>
</evidence>
<dbReference type="PROSITE" id="PS00041">
    <property type="entry name" value="HTH_ARAC_FAMILY_1"/>
    <property type="match status" value="1"/>
</dbReference>
<dbReference type="SUPFAM" id="SSF46689">
    <property type="entry name" value="Homeodomain-like"/>
    <property type="match status" value="1"/>
</dbReference>
<dbReference type="PROSITE" id="PS50110">
    <property type="entry name" value="RESPONSE_REGULATORY"/>
    <property type="match status" value="1"/>
</dbReference>
<feature type="domain" description="Response regulatory" evidence="11">
    <location>
        <begin position="1080"/>
        <end position="1195"/>
    </location>
</feature>
<evidence type="ECO:0000256" key="7">
    <source>
        <dbReference type="PROSITE-ProRule" id="PRU00169"/>
    </source>
</evidence>
<dbReference type="CDD" id="cd17574">
    <property type="entry name" value="REC_OmpR"/>
    <property type="match status" value="1"/>
</dbReference>
<comment type="catalytic activity">
    <reaction evidence="1">
        <text>ATP + protein L-histidine = ADP + protein N-phospho-L-histidine.</text>
        <dbReference type="EC" id="2.7.13.3"/>
    </reaction>
</comment>
<keyword evidence="13" id="KW-1185">Reference proteome</keyword>
<evidence type="ECO:0000256" key="1">
    <source>
        <dbReference type="ARBA" id="ARBA00000085"/>
    </source>
</evidence>
<dbReference type="Proteomes" id="UP000632774">
    <property type="component" value="Unassembled WGS sequence"/>
</dbReference>
<dbReference type="SUPFAM" id="SSF52172">
    <property type="entry name" value="CheY-like"/>
    <property type="match status" value="1"/>
</dbReference>
<keyword evidence="8" id="KW-0732">Signal</keyword>
<dbReference type="Pfam" id="PF12833">
    <property type="entry name" value="HTH_18"/>
    <property type="match status" value="1"/>
</dbReference>
<dbReference type="Gene3D" id="3.30.565.10">
    <property type="entry name" value="Histidine kinase-like ATPase, C-terminal domain"/>
    <property type="match status" value="1"/>
</dbReference>
<dbReference type="SMART" id="SM00448">
    <property type="entry name" value="REC"/>
    <property type="match status" value="1"/>
</dbReference>
<feature type="signal peptide" evidence="8">
    <location>
        <begin position="1"/>
        <end position="21"/>
    </location>
</feature>
<dbReference type="InterPro" id="IPR036890">
    <property type="entry name" value="HATPase_C_sf"/>
</dbReference>